<name>A0ACB9LKW7_9MYRT</name>
<sequence>MFSPAQTGGETLDFNPNHGVLQVEGDDEGKSFSAKLEKSLISFASENFLPLALISRVVLGLVNPNPGCLADKFYLSKFSTFSIFIISGLTLRSGEIGTSIDAWPVGLFGLGSILLFTPYFSKIIMQIQLQPQEFVTGLAMFNCMPTTLSSGVALTQLAGGNSALALAMTVPSNMLGILIIPFSIAKFIAPGVGVSVPTEQLFKSLVLTLLVPLILGKVFRESVKDWYLMSKMHFGVCVADFVDENQKLFSKISAVCLSLVPWMQISRSRSLLLMRLAERSYRLAD</sequence>
<dbReference type="Proteomes" id="UP001057402">
    <property type="component" value="Chromosome 11"/>
</dbReference>
<gene>
    <name evidence="1" type="ORF">MLD38_036643</name>
</gene>
<comment type="caution">
    <text evidence="1">The sequence shown here is derived from an EMBL/GenBank/DDBJ whole genome shotgun (WGS) entry which is preliminary data.</text>
</comment>
<dbReference type="EMBL" id="CM042890">
    <property type="protein sequence ID" value="KAI4311774.1"/>
    <property type="molecule type" value="Genomic_DNA"/>
</dbReference>
<keyword evidence="2" id="KW-1185">Reference proteome</keyword>
<evidence type="ECO:0000313" key="1">
    <source>
        <dbReference type="EMBL" id="KAI4311774.1"/>
    </source>
</evidence>
<accession>A0ACB9LKW7</accession>
<reference evidence="2" key="1">
    <citation type="journal article" date="2023" name="Front. Plant Sci.">
        <title>Chromosomal-level genome assembly of Melastoma candidum provides insights into trichome evolution.</title>
        <authorList>
            <person name="Zhong Y."/>
            <person name="Wu W."/>
            <person name="Sun C."/>
            <person name="Zou P."/>
            <person name="Liu Y."/>
            <person name="Dai S."/>
            <person name="Zhou R."/>
        </authorList>
    </citation>
    <scope>NUCLEOTIDE SEQUENCE [LARGE SCALE GENOMIC DNA]</scope>
</reference>
<proteinExistence type="predicted"/>
<evidence type="ECO:0000313" key="2">
    <source>
        <dbReference type="Proteomes" id="UP001057402"/>
    </source>
</evidence>
<organism evidence="1 2">
    <name type="scientific">Melastoma candidum</name>
    <dbReference type="NCBI Taxonomy" id="119954"/>
    <lineage>
        <taxon>Eukaryota</taxon>
        <taxon>Viridiplantae</taxon>
        <taxon>Streptophyta</taxon>
        <taxon>Embryophyta</taxon>
        <taxon>Tracheophyta</taxon>
        <taxon>Spermatophyta</taxon>
        <taxon>Magnoliopsida</taxon>
        <taxon>eudicotyledons</taxon>
        <taxon>Gunneridae</taxon>
        <taxon>Pentapetalae</taxon>
        <taxon>rosids</taxon>
        <taxon>malvids</taxon>
        <taxon>Myrtales</taxon>
        <taxon>Melastomataceae</taxon>
        <taxon>Melastomatoideae</taxon>
        <taxon>Melastomateae</taxon>
        <taxon>Melastoma</taxon>
    </lineage>
</organism>
<protein>
    <submittedName>
        <fullName evidence="1">Uncharacterized protein</fullName>
    </submittedName>
</protein>